<dbReference type="Proteomes" id="UP000887013">
    <property type="component" value="Unassembled WGS sequence"/>
</dbReference>
<protein>
    <submittedName>
        <fullName evidence="1">Uncharacterized protein</fullName>
    </submittedName>
</protein>
<feature type="non-terminal residue" evidence="1">
    <location>
        <position position="1"/>
    </location>
</feature>
<dbReference type="EMBL" id="BMAW01021401">
    <property type="protein sequence ID" value="GFT72672.1"/>
    <property type="molecule type" value="Genomic_DNA"/>
</dbReference>
<gene>
    <name evidence="1" type="ORF">NPIL_58981</name>
</gene>
<proteinExistence type="predicted"/>
<organism evidence="1 2">
    <name type="scientific">Nephila pilipes</name>
    <name type="common">Giant wood spider</name>
    <name type="synonym">Nephila maculata</name>
    <dbReference type="NCBI Taxonomy" id="299642"/>
    <lineage>
        <taxon>Eukaryota</taxon>
        <taxon>Metazoa</taxon>
        <taxon>Ecdysozoa</taxon>
        <taxon>Arthropoda</taxon>
        <taxon>Chelicerata</taxon>
        <taxon>Arachnida</taxon>
        <taxon>Araneae</taxon>
        <taxon>Araneomorphae</taxon>
        <taxon>Entelegynae</taxon>
        <taxon>Araneoidea</taxon>
        <taxon>Nephilidae</taxon>
        <taxon>Nephila</taxon>
    </lineage>
</organism>
<accession>A0A8X6U3Z6</accession>
<dbReference type="AlphaFoldDB" id="A0A8X6U3Z6"/>
<sequence>PDLDSLEFFLFGCLKAHLRGYTFDTDKALIGVKVWCLPLTFTKVHSPYGKKVGPDTLQKERLF</sequence>
<reference evidence="1" key="1">
    <citation type="submission" date="2020-08" db="EMBL/GenBank/DDBJ databases">
        <title>Multicomponent nature underlies the extraordinary mechanical properties of spider dragline silk.</title>
        <authorList>
            <person name="Kono N."/>
            <person name="Nakamura H."/>
            <person name="Mori M."/>
            <person name="Yoshida Y."/>
            <person name="Ohtoshi R."/>
            <person name="Malay A.D."/>
            <person name="Moran D.A.P."/>
            <person name="Tomita M."/>
            <person name="Numata K."/>
            <person name="Arakawa K."/>
        </authorList>
    </citation>
    <scope>NUCLEOTIDE SEQUENCE</scope>
</reference>
<evidence type="ECO:0000313" key="1">
    <source>
        <dbReference type="EMBL" id="GFT72672.1"/>
    </source>
</evidence>
<comment type="caution">
    <text evidence="1">The sequence shown here is derived from an EMBL/GenBank/DDBJ whole genome shotgun (WGS) entry which is preliminary data.</text>
</comment>
<keyword evidence="2" id="KW-1185">Reference proteome</keyword>
<evidence type="ECO:0000313" key="2">
    <source>
        <dbReference type="Proteomes" id="UP000887013"/>
    </source>
</evidence>
<name>A0A8X6U3Z6_NEPPI</name>